<proteinExistence type="predicted"/>
<gene>
    <name evidence="1" type="ORF">SAMN05216195_112227</name>
</gene>
<accession>A0A1H9WUB3</accession>
<dbReference type="EMBL" id="FOFT01000012">
    <property type="protein sequence ID" value="SES37381.1"/>
    <property type="molecule type" value="Genomic_DNA"/>
</dbReference>
<dbReference type="Pfam" id="PF04655">
    <property type="entry name" value="APH_6_hur"/>
    <property type="match status" value="1"/>
</dbReference>
<sequence>MIEVPAKFVQATAHREGEPGLRWIESLPVVVGELLDRWSCHVTGPATHGFVAVIVPVRRADGSDAVIKVSWPHPGNVAEPFALAAWAGRGAVRLLERDDERFAMLLERLAPESLGSVDDVIRGVAVAGELARQLAVPAPPSVPALAEVTAHWEENLEAESELLGHPHPHRVLDAALATARELGRDQPRTLVHGDLHFGNILRGDRSPWLTIDPKGWAGDLSYDVLTLLRARWADAVAEPDLRRALLRRVEVFADAAGVDSQRVRRWAQARAVAEAQVSRRYREPAEITAVCDEIATLLAD</sequence>
<dbReference type="GO" id="GO:0019748">
    <property type="term" value="P:secondary metabolic process"/>
    <property type="evidence" value="ECO:0007669"/>
    <property type="project" value="InterPro"/>
</dbReference>
<keyword evidence="1" id="KW-0808">Transferase</keyword>
<reference evidence="2" key="1">
    <citation type="submission" date="2016-10" db="EMBL/GenBank/DDBJ databases">
        <authorList>
            <person name="Varghese N."/>
            <person name="Submissions S."/>
        </authorList>
    </citation>
    <scope>NUCLEOTIDE SEQUENCE [LARGE SCALE GENOMIC DNA]</scope>
    <source>
        <strain evidence="2">CGMCC 4.578</strain>
    </source>
</reference>
<protein>
    <submittedName>
        <fullName evidence="1">Streptomycin 6-kinase</fullName>
    </submittedName>
</protein>
<name>A0A1H9WUB3_9PSEU</name>
<evidence type="ECO:0000313" key="2">
    <source>
        <dbReference type="Proteomes" id="UP000199028"/>
    </source>
</evidence>
<dbReference type="SUPFAM" id="SSF56112">
    <property type="entry name" value="Protein kinase-like (PK-like)"/>
    <property type="match status" value="1"/>
</dbReference>
<dbReference type="GO" id="GO:0016301">
    <property type="term" value="F:kinase activity"/>
    <property type="evidence" value="ECO:0007669"/>
    <property type="project" value="UniProtKB-KW"/>
</dbReference>
<dbReference type="InterPro" id="IPR006748">
    <property type="entry name" value="NH2Glyco/OHUrea_AB-resist_kin"/>
</dbReference>
<keyword evidence="2" id="KW-1185">Reference proteome</keyword>
<dbReference type="OrthoDB" id="3638028at2"/>
<dbReference type="AlphaFoldDB" id="A0A1H9WUB3"/>
<dbReference type="Proteomes" id="UP000199028">
    <property type="component" value="Unassembled WGS sequence"/>
</dbReference>
<dbReference type="Gene3D" id="3.90.1200.10">
    <property type="match status" value="1"/>
</dbReference>
<dbReference type="InterPro" id="IPR011009">
    <property type="entry name" value="Kinase-like_dom_sf"/>
</dbReference>
<dbReference type="RefSeq" id="WP_090069539.1">
    <property type="nucleotide sequence ID" value="NZ_FOFT01000012.1"/>
</dbReference>
<evidence type="ECO:0000313" key="1">
    <source>
        <dbReference type="EMBL" id="SES37381.1"/>
    </source>
</evidence>
<keyword evidence="1" id="KW-0418">Kinase</keyword>
<organism evidence="1 2">
    <name type="scientific">Lentzea flaviverrucosa</name>
    <dbReference type="NCBI Taxonomy" id="200379"/>
    <lineage>
        <taxon>Bacteria</taxon>
        <taxon>Bacillati</taxon>
        <taxon>Actinomycetota</taxon>
        <taxon>Actinomycetes</taxon>
        <taxon>Pseudonocardiales</taxon>
        <taxon>Pseudonocardiaceae</taxon>
        <taxon>Lentzea</taxon>
    </lineage>
</organism>
<dbReference type="GO" id="GO:0016773">
    <property type="term" value="F:phosphotransferase activity, alcohol group as acceptor"/>
    <property type="evidence" value="ECO:0007669"/>
    <property type="project" value="InterPro"/>
</dbReference>